<dbReference type="InterPro" id="IPR053138">
    <property type="entry name" value="N-alpha-Ac-DABA_deacetylase"/>
</dbReference>
<dbReference type="SUPFAM" id="SSF53187">
    <property type="entry name" value="Zn-dependent exopeptidases"/>
    <property type="match status" value="1"/>
</dbReference>
<dbReference type="Gene3D" id="3.40.630.10">
    <property type="entry name" value="Zn peptidases"/>
    <property type="match status" value="1"/>
</dbReference>
<evidence type="ECO:0000256" key="2">
    <source>
        <dbReference type="ARBA" id="ARBA00022723"/>
    </source>
</evidence>
<dbReference type="PANTHER" id="PTHR37326:SF1">
    <property type="entry name" value="BLL3975 PROTEIN"/>
    <property type="match status" value="1"/>
</dbReference>
<dbReference type="AlphaFoldDB" id="A0A9D1PD90"/>
<dbReference type="Proteomes" id="UP000886814">
    <property type="component" value="Unassembled WGS sequence"/>
</dbReference>
<gene>
    <name evidence="6" type="ORF">H9747_09230</name>
</gene>
<keyword evidence="3" id="KW-0378">Hydrolase</keyword>
<accession>A0A9D1PD90</accession>
<keyword evidence="2" id="KW-0479">Metal-binding</keyword>
<feature type="domain" description="Succinylglutamate desuccinylase/Aspartoacylase catalytic" evidence="5">
    <location>
        <begin position="33"/>
        <end position="215"/>
    </location>
</feature>
<comment type="caution">
    <text evidence="6">The sequence shown here is derived from an EMBL/GenBank/DDBJ whole genome shotgun (WGS) entry which is preliminary data.</text>
</comment>
<dbReference type="GO" id="GO:0046872">
    <property type="term" value="F:metal ion binding"/>
    <property type="evidence" value="ECO:0007669"/>
    <property type="project" value="UniProtKB-KW"/>
</dbReference>
<keyword evidence="4" id="KW-0862">Zinc</keyword>
<dbReference type="InterPro" id="IPR055438">
    <property type="entry name" value="AstE_AspA_cat"/>
</dbReference>
<dbReference type="PANTHER" id="PTHR37326">
    <property type="entry name" value="BLL3975 PROTEIN"/>
    <property type="match status" value="1"/>
</dbReference>
<name>A0A9D1PD90_9FIRM</name>
<comment type="cofactor">
    <cofactor evidence="1">
        <name>Zn(2+)</name>
        <dbReference type="ChEBI" id="CHEBI:29105"/>
    </cofactor>
</comment>
<reference evidence="6" key="1">
    <citation type="journal article" date="2021" name="PeerJ">
        <title>Extensive microbial diversity within the chicken gut microbiome revealed by metagenomics and culture.</title>
        <authorList>
            <person name="Gilroy R."/>
            <person name="Ravi A."/>
            <person name="Getino M."/>
            <person name="Pursley I."/>
            <person name="Horton D.L."/>
            <person name="Alikhan N.F."/>
            <person name="Baker D."/>
            <person name="Gharbi K."/>
            <person name="Hall N."/>
            <person name="Watson M."/>
            <person name="Adriaenssens E.M."/>
            <person name="Foster-Nyarko E."/>
            <person name="Jarju S."/>
            <person name="Secka A."/>
            <person name="Antonio M."/>
            <person name="Oren A."/>
            <person name="Chaudhuri R.R."/>
            <person name="La Ragione R."/>
            <person name="Hildebrand F."/>
            <person name="Pallen M.J."/>
        </authorList>
    </citation>
    <scope>NUCLEOTIDE SEQUENCE</scope>
    <source>
        <strain evidence="6">CHK195-9823</strain>
    </source>
</reference>
<evidence type="ECO:0000256" key="3">
    <source>
        <dbReference type="ARBA" id="ARBA00022801"/>
    </source>
</evidence>
<evidence type="ECO:0000256" key="4">
    <source>
        <dbReference type="ARBA" id="ARBA00022833"/>
    </source>
</evidence>
<evidence type="ECO:0000313" key="7">
    <source>
        <dbReference type="Proteomes" id="UP000886814"/>
    </source>
</evidence>
<organism evidence="6 7">
    <name type="scientific">Candidatus Blautia stercorigallinarum</name>
    <dbReference type="NCBI Taxonomy" id="2838501"/>
    <lineage>
        <taxon>Bacteria</taxon>
        <taxon>Bacillati</taxon>
        <taxon>Bacillota</taxon>
        <taxon>Clostridia</taxon>
        <taxon>Lachnospirales</taxon>
        <taxon>Lachnospiraceae</taxon>
        <taxon>Blautia</taxon>
    </lineage>
</organism>
<dbReference type="GO" id="GO:0016788">
    <property type="term" value="F:hydrolase activity, acting on ester bonds"/>
    <property type="evidence" value="ECO:0007669"/>
    <property type="project" value="InterPro"/>
</dbReference>
<evidence type="ECO:0000313" key="6">
    <source>
        <dbReference type="EMBL" id="HIV39157.1"/>
    </source>
</evidence>
<dbReference type="CDD" id="cd06253">
    <property type="entry name" value="M14_ASTE_ASPA-like"/>
    <property type="match status" value="1"/>
</dbReference>
<dbReference type="EMBL" id="DXIQ01000058">
    <property type="protein sequence ID" value="HIV39157.1"/>
    <property type="molecule type" value="Genomic_DNA"/>
</dbReference>
<sequence length="312" mass="34252">MTETVVAMKLPVDESLRIQKNRIMPAHPTGEEKRIAVVTGTHGDELEGQFVCYELLRRLKAEPERLRGIVDVYPALNPLGIDSITRGIPMFDLDMNRIFPGNEEGPMMESLVYGLMEDLKGADLCVDIHASNIFLMELPQVRINELTAEKLVPLAKDINVDFVWVHANATVLESTLAYSLNQAGTPTLVVEMGVGMRITKTYGYQLVEGLLNVMKTLGIWDGEVGEIRKPIVSADQEIGYLNADCAGIYVPQVQIGEQVKEGDLLGEILNPLTGDVEQAVKAPVSGMVFTRREYPVVYSGSLLGRILGGGRA</sequence>
<dbReference type="Pfam" id="PF24827">
    <property type="entry name" value="AstE_AspA_cat"/>
    <property type="match status" value="1"/>
</dbReference>
<protein>
    <submittedName>
        <fullName evidence="6">Succinylglutamate desuccinylase/aspartoacylase family protein</fullName>
    </submittedName>
</protein>
<evidence type="ECO:0000259" key="5">
    <source>
        <dbReference type="Pfam" id="PF24827"/>
    </source>
</evidence>
<proteinExistence type="predicted"/>
<evidence type="ECO:0000256" key="1">
    <source>
        <dbReference type="ARBA" id="ARBA00001947"/>
    </source>
</evidence>
<reference evidence="6" key="2">
    <citation type="submission" date="2021-04" db="EMBL/GenBank/DDBJ databases">
        <authorList>
            <person name="Gilroy R."/>
        </authorList>
    </citation>
    <scope>NUCLEOTIDE SEQUENCE</scope>
    <source>
        <strain evidence="6">CHK195-9823</strain>
    </source>
</reference>